<feature type="compositionally biased region" description="Polar residues" evidence="10">
    <location>
        <begin position="45"/>
        <end position="62"/>
    </location>
</feature>
<keyword evidence="8 9" id="KW-0539">Nucleus</keyword>
<dbReference type="Proteomes" id="UP000695000">
    <property type="component" value="Unplaced"/>
</dbReference>
<keyword evidence="7 9" id="KW-0906">Nuclear pore complex</keyword>
<evidence type="ECO:0000256" key="2">
    <source>
        <dbReference type="ARBA" id="ARBA00009454"/>
    </source>
</evidence>
<evidence type="ECO:0000256" key="8">
    <source>
        <dbReference type="ARBA" id="ARBA00023242"/>
    </source>
</evidence>
<dbReference type="PIRSF" id="PIRSF038119">
    <property type="entry name" value="Nucleoporin_NUP53"/>
    <property type="match status" value="1"/>
</dbReference>
<dbReference type="CDD" id="cd12441">
    <property type="entry name" value="RRM_Nup53_like"/>
    <property type="match status" value="1"/>
</dbReference>
<feature type="domain" description="RRM Nup35-type" evidence="11">
    <location>
        <begin position="163"/>
        <end position="243"/>
    </location>
</feature>
<proteinExistence type="inferred from homology"/>
<dbReference type="RefSeq" id="XP_017771340.1">
    <property type="nucleotide sequence ID" value="XM_017915851.1"/>
</dbReference>
<sequence>MNIMEPMNLGSPPSSPASPNPNYLPAFLMGDSQPASPSPAISPGRNKTSLLKHQSGYSNTPTNLRQKLFNQSVNDFGAQTGMTPYSSPVVEKGGPPKQGLFDTMDSKPKSPILNSTMQNFNEPPMFSPNDSISRIGNDSINCSNNFNDSRLMFQNNPTFKSDRVDTLWVTIFGFTPSTSSIVLAQLANCGNIVEKKYPTQGNWVHIKFSSPHEVVKALLLNGKLISNYIMVGVMPYYNKLENNKENHDNTTMYSSPIRARSLRTSFVVPQNSSTVLSPQNVPQKSTGIVTKAMEYVFGW</sequence>
<reference evidence="13" key="1">
    <citation type="submission" date="2025-08" db="UniProtKB">
        <authorList>
            <consortium name="RefSeq"/>
        </authorList>
    </citation>
    <scope>IDENTIFICATION</scope>
    <source>
        <tissue evidence="13">Whole Larva</tissue>
    </source>
</reference>
<dbReference type="SUPFAM" id="SSF54928">
    <property type="entry name" value="RNA-binding domain, RBD"/>
    <property type="match status" value="1"/>
</dbReference>
<organism evidence="12 13">
    <name type="scientific">Nicrophorus vespilloides</name>
    <name type="common">Boreal carrion beetle</name>
    <dbReference type="NCBI Taxonomy" id="110193"/>
    <lineage>
        <taxon>Eukaryota</taxon>
        <taxon>Metazoa</taxon>
        <taxon>Ecdysozoa</taxon>
        <taxon>Arthropoda</taxon>
        <taxon>Hexapoda</taxon>
        <taxon>Insecta</taxon>
        <taxon>Pterygota</taxon>
        <taxon>Neoptera</taxon>
        <taxon>Endopterygota</taxon>
        <taxon>Coleoptera</taxon>
        <taxon>Polyphaga</taxon>
        <taxon>Staphyliniformia</taxon>
        <taxon>Silphidae</taxon>
        <taxon>Nicrophorinae</taxon>
        <taxon>Nicrophorus</taxon>
    </lineage>
</organism>
<keyword evidence="12" id="KW-1185">Reference proteome</keyword>
<evidence type="ECO:0000256" key="1">
    <source>
        <dbReference type="ARBA" id="ARBA00004567"/>
    </source>
</evidence>
<evidence type="ECO:0000313" key="13">
    <source>
        <dbReference type="RefSeq" id="XP_017771340.1"/>
    </source>
</evidence>
<keyword evidence="4 9" id="KW-0509">mRNA transport</keyword>
<dbReference type="InterPro" id="IPR017389">
    <property type="entry name" value="Nucleoporin_NUP53"/>
</dbReference>
<evidence type="ECO:0000259" key="11">
    <source>
        <dbReference type="PROSITE" id="PS51472"/>
    </source>
</evidence>
<dbReference type="PANTHER" id="PTHR21527:SF6">
    <property type="entry name" value="NUCLEOPORIN NUP35"/>
    <property type="match status" value="1"/>
</dbReference>
<accession>A0ABM1M9U0</accession>
<feature type="region of interest" description="Disordered" evidence="10">
    <location>
        <begin position="1"/>
        <end position="62"/>
    </location>
</feature>
<evidence type="ECO:0000256" key="10">
    <source>
        <dbReference type="SAM" id="MobiDB-lite"/>
    </source>
</evidence>
<gene>
    <name evidence="13" type="primary">LOC108558824</name>
</gene>
<protein>
    <recommendedName>
        <fullName evidence="9">Nucleoporin NUP53</fullName>
    </recommendedName>
</protein>
<keyword evidence="5 9" id="KW-0653">Protein transport</keyword>
<evidence type="ECO:0000256" key="4">
    <source>
        <dbReference type="ARBA" id="ARBA00022816"/>
    </source>
</evidence>
<dbReference type="PANTHER" id="PTHR21527">
    <property type="entry name" value="NUCLEOPORIN NUP35"/>
    <property type="match status" value="1"/>
</dbReference>
<name>A0ABM1M9U0_NICVS</name>
<evidence type="ECO:0000256" key="3">
    <source>
        <dbReference type="ARBA" id="ARBA00022448"/>
    </source>
</evidence>
<dbReference type="Pfam" id="PF05172">
    <property type="entry name" value="RRM_Nup35"/>
    <property type="match status" value="1"/>
</dbReference>
<evidence type="ECO:0000313" key="12">
    <source>
        <dbReference type="Proteomes" id="UP000695000"/>
    </source>
</evidence>
<feature type="compositionally biased region" description="Low complexity" evidence="10">
    <location>
        <begin position="32"/>
        <end position="43"/>
    </location>
</feature>
<evidence type="ECO:0000256" key="7">
    <source>
        <dbReference type="ARBA" id="ARBA00023132"/>
    </source>
</evidence>
<dbReference type="InterPro" id="IPR035979">
    <property type="entry name" value="RBD_domain_sf"/>
</dbReference>
<comment type="similarity">
    <text evidence="2 9">Belongs to the Nup35 family.</text>
</comment>
<keyword evidence="3 9" id="KW-0813">Transport</keyword>
<comment type="function">
    <text evidence="9">Functions as a component of the nuclear pore complex (NPC).</text>
</comment>
<dbReference type="InterPro" id="IPR007846">
    <property type="entry name" value="RRM_NUP35_dom"/>
</dbReference>
<dbReference type="InterPro" id="IPR012677">
    <property type="entry name" value="Nucleotide-bd_a/b_plait_sf"/>
</dbReference>
<keyword evidence="6 9" id="KW-0811">Translocation</keyword>
<dbReference type="Gene3D" id="3.30.70.330">
    <property type="match status" value="1"/>
</dbReference>
<comment type="subcellular location">
    <subcellularLocation>
        <location evidence="1 9">Nucleus</location>
        <location evidence="1 9">Nuclear pore complex</location>
    </subcellularLocation>
</comment>
<evidence type="ECO:0000256" key="6">
    <source>
        <dbReference type="ARBA" id="ARBA00023010"/>
    </source>
</evidence>
<dbReference type="PROSITE" id="PS51472">
    <property type="entry name" value="RRM_NUP35"/>
    <property type="match status" value="1"/>
</dbReference>
<evidence type="ECO:0000256" key="5">
    <source>
        <dbReference type="ARBA" id="ARBA00022927"/>
    </source>
</evidence>
<evidence type="ECO:0000256" key="9">
    <source>
        <dbReference type="PIRNR" id="PIRNR038119"/>
    </source>
</evidence>
<dbReference type="GeneID" id="108558824"/>